<proteinExistence type="predicted"/>
<gene>
    <name evidence="2" type="ORF">DY000_02008722</name>
</gene>
<keyword evidence="3" id="KW-1185">Reference proteome</keyword>
<reference evidence="2 3" key="1">
    <citation type="journal article" date="2020" name="BMC Genomics">
        <title>Intraspecific diversification of the crop wild relative Brassica cretica Lam. using demographic model selection.</title>
        <authorList>
            <person name="Kioukis A."/>
            <person name="Michalopoulou V.A."/>
            <person name="Briers L."/>
            <person name="Pirintsos S."/>
            <person name="Studholme D.J."/>
            <person name="Pavlidis P."/>
            <person name="Sarris P.F."/>
        </authorList>
    </citation>
    <scope>NUCLEOTIDE SEQUENCE [LARGE SCALE GENOMIC DNA]</scope>
    <source>
        <strain evidence="3">cv. PFS-1207/04</strain>
    </source>
</reference>
<feature type="compositionally biased region" description="Basic and acidic residues" evidence="1">
    <location>
        <begin position="27"/>
        <end position="42"/>
    </location>
</feature>
<evidence type="ECO:0000313" key="2">
    <source>
        <dbReference type="EMBL" id="KAF3551490.1"/>
    </source>
</evidence>
<dbReference type="Proteomes" id="UP000266723">
    <property type="component" value="Unassembled WGS sequence"/>
</dbReference>
<organism evidence="2 3">
    <name type="scientific">Brassica cretica</name>
    <name type="common">Mustard</name>
    <dbReference type="NCBI Taxonomy" id="69181"/>
    <lineage>
        <taxon>Eukaryota</taxon>
        <taxon>Viridiplantae</taxon>
        <taxon>Streptophyta</taxon>
        <taxon>Embryophyta</taxon>
        <taxon>Tracheophyta</taxon>
        <taxon>Spermatophyta</taxon>
        <taxon>Magnoliopsida</taxon>
        <taxon>eudicotyledons</taxon>
        <taxon>Gunneridae</taxon>
        <taxon>Pentapetalae</taxon>
        <taxon>rosids</taxon>
        <taxon>malvids</taxon>
        <taxon>Brassicales</taxon>
        <taxon>Brassicaceae</taxon>
        <taxon>Brassiceae</taxon>
        <taxon>Brassica</taxon>
    </lineage>
</organism>
<feature type="region of interest" description="Disordered" evidence="1">
    <location>
        <begin position="1"/>
        <end position="42"/>
    </location>
</feature>
<sequence length="84" mass="9124">MAERSIWCERTAGHGSGLRPSAGLDEDGLRTSTADEHGPRKQGREIEFSCLALPKRLVAKGVKIAIGLVLHVCFSNIQPKRLDA</sequence>
<name>A0ABQ7CIG3_BRACR</name>
<evidence type="ECO:0000313" key="3">
    <source>
        <dbReference type="Proteomes" id="UP000266723"/>
    </source>
</evidence>
<accession>A0ABQ7CIG3</accession>
<comment type="caution">
    <text evidence="2">The sequence shown here is derived from an EMBL/GenBank/DDBJ whole genome shotgun (WGS) entry which is preliminary data.</text>
</comment>
<protein>
    <submittedName>
        <fullName evidence="2">Uncharacterized protein</fullName>
    </submittedName>
</protein>
<evidence type="ECO:0000256" key="1">
    <source>
        <dbReference type="SAM" id="MobiDB-lite"/>
    </source>
</evidence>
<dbReference type="EMBL" id="QGKV02000832">
    <property type="protein sequence ID" value="KAF3551490.1"/>
    <property type="molecule type" value="Genomic_DNA"/>
</dbReference>